<keyword evidence="5" id="KW-0531">Neurotransmitter degradation</keyword>
<dbReference type="InterPro" id="IPR029063">
    <property type="entry name" value="SAM-dependent_MTases_sf"/>
</dbReference>
<dbReference type="RefSeq" id="XP_022089167.1">
    <property type="nucleotide sequence ID" value="XM_022233475.1"/>
</dbReference>
<dbReference type="Pfam" id="PF01596">
    <property type="entry name" value="Methyltransf_3"/>
    <property type="match status" value="1"/>
</dbReference>
<dbReference type="SUPFAM" id="SSF53335">
    <property type="entry name" value="S-adenosyl-L-methionine-dependent methyltransferases"/>
    <property type="match status" value="1"/>
</dbReference>
<dbReference type="GeneID" id="110978457"/>
<dbReference type="OrthoDB" id="186626at2759"/>
<dbReference type="Gene3D" id="3.40.50.150">
    <property type="entry name" value="Vaccinia Virus protein VP39"/>
    <property type="match status" value="1"/>
</dbReference>
<dbReference type="GO" id="GO:0042424">
    <property type="term" value="P:catecholamine catabolic process"/>
    <property type="evidence" value="ECO:0007669"/>
    <property type="project" value="TreeGrafter"/>
</dbReference>
<accession>A0A8B7Y9D7</accession>
<protein>
    <recommendedName>
        <fullName evidence="1">catechol O-methyltransferase</fullName>
        <ecNumber evidence="1">2.1.1.6</ecNumber>
    </recommendedName>
</protein>
<keyword evidence="2" id="KW-0489">Methyltransferase</keyword>
<dbReference type="PANTHER" id="PTHR43836">
    <property type="entry name" value="CATECHOL O-METHYLTRANSFERASE 1-RELATED"/>
    <property type="match status" value="1"/>
</dbReference>
<dbReference type="PANTHER" id="PTHR43836:SF2">
    <property type="entry name" value="CATECHOL O-METHYLTRANSFERASE 1-RELATED"/>
    <property type="match status" value="1"/>
</dbReference>
<dbReference type="FunFam" id="3.40.50.150:FF:000054">
    <property type="entry name" value="Catechol O-methyltransferase"/>
    <property type="match status" value="1"/>
</dbReference>
<dbReference type="KEGG" id="aplc:110978457"/>
<evidence type="ECO:0000313" key="8">
    <source>
        <dbReference type="Proteomes" id="UP000694845"/>
    </source>
</evidence>
<evidence type="ECO:0000256" key="3">
    <source>
        <dbReference type="ARBA" id="ARBA00022679"/>
    </source>
</evidence>
<sequence>MLRFMIYVSIPNAWRRLRYGNATEDRLLEFVKSTAVEGDAASVLSAVDRFKDEKEWMVSIERRKMEKIGTVLEETKPKNCLELGTYLGYSAVSTAVHLPEGARLITVEINEKYASIAKQLVDMAGLNQVSVVTGKSSDVIPELCSRYSMDKLDYLFIDHFGSQYLPDLERLEELHLLRKGTVIVADNVLFPGCPDYIKYVEGSNKFTTERFYCKVDGLGVQDAIAISVYNGGDHGDD</sequence>
<dbReference type="RefSeq" id="XP_022089168.1">
    <property type="nucleotide sequence ID" value="XM_022233476.1"/>
</dbReference>
<comment type="similarity">
    <text evidence="7">Belongs to the class I-like SAM-binding methyltransferase superfamily. Cation-dependent O-methyltransferase family.</text>
</comment>
<dbReference type="Proteomes" id="UP000694845">
    <property type="component" value="Unplaced"/>
</dbReference>
<evidence type="ECO:0000256" key="6">
    <source>
        <dbReference type="ARBA" id="ARBA00022939"/>
    </source>
</evidence>
<evidence type="ECO:0000256" key="7">
    <source>
        <dbReference type="ARBA" id="ARBA00023453"/>
    </source>
</evidence>
<dbReference type="AlphaFoldDB" id="A0A8B7Y9D7"/>
<organism evidence="8 9">
    <name type="scientific">Acanthaster planci</name>
    <name type="common">Crown-of-thorns starfish</name>
    <dbReference type="NCBI Taxonomy" id="133434"/>
    <lineage>
        <taxon>Eukaryota</taxon>
        <taxon>Metazoa</taxon>
        <taxon>Echinodermata</taxon>
        <taxon>Eleutherozoa</taxon>
        <taxon>Asterozoa</taxon>
        <taxon>Asteroidea</taxon>
        <taxon>Valvatacea</taxon>
        <taxon>Valvatida</taxon>
        <taxon>Acanthasteridae</taxon>
        <taxon>Acanthaster</taxon>
    </lineage>
</organism>
<dbReference type="GO" id="GO:0016206">
    <property type="term" value="F:catechol O-methyltransferase activity"/>
    <property type="evidence" value="ECO:0007669"/>
    <property type="project" value="UniProtKB-EC"/>
</dbReference>
<keyword evidence="6" id="KW-0128">Catecholamine metabolism</keyword>
<dbReference type="OMA" id="DYVRGHS"/>
<evidence type="ECO:0000256" key="1">
    <source>
        <dbReference type="ARBA" id="ARBA00012880"/>
    </source>
</evidence>
<gene>
    <name evidence="9 10" type="primary">LOC110978457</name>
</gene>
<dbReference type="PROSITE" id="PS51682">
    <property type="entry name" value="SAM_OMT_I"/>
    <property type="match status" value="1"/>
</dbReference>
<evidence type="ECO:0000313" key="9">
    <source>
        <dbReference type="RefSeq" id="XP_022089167.1"/>
    </source>
</evidence>
<dbReference type="InterPro" id="IPR002935">
    <property type="entry name" value="SAM_O-MeTrfase"/>
</dbReference>
<reference evidence="9 10" key="1">
    <citation type="submission" date="2025-04" db="UniProtKB">
        <authorList>
            <consortium name="RefSeq"/>
        </authorList>
    </citation>
    <scope>IDENTIFICATION</scope>
</reference>
<evidence type="ECO:0000256" key="5">
    <source>
        <dbReference type="ARBA" id="ARBA00022867"/>
    </source>
</evidence>
<evidence type="ECO:0000313" key="10">
    <source>
        <dbReference type="RefSeq" id="XP_022089168.1"/>
    </source>
</evidence>
<proteinExistence type="inferred from homology"/>
<dbReference type="GO" id="GO:0032502">
    <property type="term" value="P:developmental process"/>
    <property type="evidence" value="ECO:0007669"/>
    <property type="project" value="TreeGrafter"/>
</dbReference>
<keyword evidence="8" id="KW-1185">Reference proteome</keyword>
<keyword evidence="4" id="KW-0949">S-adenosyl-L-methionine</keyword>
<keyword evidence="3" id="KW-0808">Transferase</keyword>
<dbReference type="GO" id="GO:0032259">
    <property type="term" value="P:methylation"/>
    <property type="evidence" value="ECO:0007669"/>
    <property type="project" value="UniProtKB-KW"/>
</dbReference>
<dbReference type="GO" id="GO:0042417">
    <property type="term" value="P:dopamine metabolic process"/>
    <property type="evidence" value="ECO:0007669"/>
    <property type="project" value="TreeGrafter"/>
</dbReference>
<name>A0A8B7Y9D7_ACAPL</name>
<evidence type="ECO:0000256" key="4">
    <source>
        <dbReference type="ARBA" id="ARBA00022691"/>
    </source>
</evidence>
<evidence type="ECO:0000256" key="2">
    <source>
        <dbReference type="ARBA" id="ARBA00022603"/>
    </source>
</evidence>
<dbReference type="EC" id="2.1.1.6" evidence="1"/>